<dbReference type="RefSeq" id="WP_239427478.1">
    <property type="nucleotide sequence ID" value="NZ_CP021524.1"/>
</dbReference>
<gene>
    <name evidence="1" type="ORF">S101447_00381</name>
</gene>
<name>A0A1Y0V098_9PROT</name>
<reference evidence="1 2" key="1">
    <citation type="submission" date="2017-05" db="EMBL/GenBank/DDBJ databases">
        <title>Genome sequence of Acetobacter pasteurianus subsp. ascendens strain SRCM101447.</title>
        <authorList>
            <person name="Cho S.H."/>
        </authorList>
    </citation>
    <scope>NUCLEOTIDE SEQUENCE [LARGE SCALE GENOMIC DNA]</scope>
    <source>
        <strain evidence="1 2">SRCM101447</strain>
    </source>
</reference>
<accession>A0A1Y0V098</accession>
<dbReference type="EMBL" id="CP021524">
    <property type="protein sequence ID" value="ARW09486.1"/>
    <property type="molecule type" value="Genomic_DNA"/>
</dbReference>
<proteinExistence type="predicted"/>
<protein>
    <recommendedName>
        <fullName evidence="3">CdiI immunity protein domain-containing protein</fullName>
    </recommendedName>
</protein>
<dbReference type="AlphaFoldDB" id="A0A1Y0V098"/>
<sequence length="127" mass="14242">MSKLLSFTDYDIRQMFDRLADLGASCLGEDADMFGDTLAEAIEDGPRTHDLPFKLQTIDELRILLACTDAEIDRVTGALIRIDPTADIEEPPNWGSFPTLRAFWSAVLHTFEKDPEVQAGREIDPIM</sequence>
<organism evidence="1 2">
    <name type="scientific">Acetobacter ascendens</name>
    <dbReference type="NCBI Taxonomy" id="481146"/>
    <lineage>
        <taxon>Bacteria</taxon>
        <taxon>Pseudomonadati</taxon>
        <taxon>Pseudomonadota</taxon>
        <taxon>Alphaproteobacteria</taxon>
        <taxon>Acetobacterales</taxon>
        <taxon>Acetobacteraceae</taxon>
        <taxon>Acetobacter</taxon>
    </lineage>
</organism>
<dbReference type="Proteomes" id="UP000195633">
    <property type="component" value="Chromosome"/>
</dbReference>
<evidence type="ECO:0008006" key="3">
    <source>
        <dbReference type="Google" id="ProtNLM"/>
    </source>
</evidence>
<evidence type="ECO:0000313" key="2">
    <source>
        <dbReference type="Proteomes" id="UP000195633"/>
    </source>
</evidence>
<evidence type="ECO:0000313" key="1">
    <source>
        <dbReference type="EMBL" id="ARW09486.1"/>
    </source>
</evidence>